<gene>
    <name evidence="2" type="ORF">NIASO_08270</name>
</gene>
<dbReference type="HOGENOM" id="CLU_2330855_0_0_10"/>
<keyword evidence="1" id="KW-1133">Transmembrane helix</keyword>
<name>W0F363_9BACT</name>
<sequence>MKQKFLFMLPRLAVLAALVGLASFVLFLVFRLLILVIAIGVIVFIAGKIISKARTKWMMNNGMPLDQPAYYHSLDGATALQPVFGKEQRSGIAIIPIN</sequence>
<proteinExistence type="predicted"/>
<keyword evidence="1" id="KW-0472">Membrane</keyword>
<protein>
    <submittedName>
        <fullName evidence="2">Uncharacterized protein</fullName>
    </submittedName>
</protein>
<evidence type="ECO:0000313" key="3">
    <source>
        <dbReference type="Proteomes" id="UP000003586"/>
    </source>
</evidence>
<dbReference type="STRING" id="929713.NIASO_08270"/>
<organism evidence="2 3">
    <name type="scientific">Niabella soli DSM 19437</name>
    <dbReference type="NCBI Taxonomy" id="929713"/>
    <lineage>
        <taxon>Bacteria</taxon>
        <taxon>Pseudomonadati</taxon>
        <taxon>Bacteroidota</taxon>
        <taxon>Chitinophagia</taxon>
        <taxon>Chitinophagales</taxon>
        <taxon>Chitinophagaceae</taxon>
        <taxon>Niabella</taxon>
    </lineage>
</organism>
<evidence type="ECO:0000256" key="1">
    <source>
        <dbReference type="SAM" id="Phobius"/>
    </source>
</evidence>
<dbReference type="EMBL" id="CP007035">
    <property type="protein sequence ID" value="AHF17472.1"/>
    <property type="molecule type" value="Genomic_DNA"/>
</dbReference>
<accession>W0F363</accession>
<keyword evidence="3" id="KW-1185">Reference proteome</keyword>
<dbReference type="RefSeq" id="WP_008584664.1">
    <property type="nucleotide sequence ID" value="NZ_CP007035.1"/>
</dbReference>
<evidence type="ECO:0000313" key="2">
    <source>
        <dbReference type="EMBL" id="AHF17472.1"/>
    </source>
</evidence>
<feature type="transmembrane region" description="Helical" evidence="1">
    <location>
        <begin position="7"/>
        <end position="26"/>
    </location>
</feature>
<feature type="transmembrane region" description="Helical" evidence="1">
    <location>
        <begin position="32"/>
        <end position="50"/>
    </location>
</feature>
<dbReference type="AlphaFoldDB" id="W0F363"/>
<dbReference type="Proteomes" id="UP000003586">
    <property type="component" value="Chromosome"/>
</dbReference>
<reference evidence="2 3" key="1">
    <citation type="submission" date="2013-12" db="EMBL/GenBank/DDBJ databases">
        <authorList>
            <consortium name="DOE Joint Genome Institute"/>
            <person name="Eisen J."/>
            <person name="Huntemann M."/>
            <person name="Han J."/>
            <person name="Chen A."/>
            <person name="Kyrpides N."/>
            <person name="Mavromatis K."/>
            <person name="Markowitz V."/>
            <person name="Palaniappan K."/>
            <person name="Ivanova N."/>
            <person name="Schaumberg A."/>
            <person name="Pati A."/>
            <person name="Liolios K."/>
            <person name="Nordberg H.P."/>
            <person name="Cantor M.N."/>
            <person name="Hua S.X."/>
            <person name="Woyke T."/>
        </authorList>
    </citation>
    <scope>NUCLEOTIDE SEQUENCE [LARGE SCALE GENOMIC DNA]</scope>
    <source>
        <strain evidence="3">DSM 19437</strain>
    </source>
</reference>
<dbReference type="KEGG" id="nso:NIASO_08270"/>
<keyword evidence="1" id="KW-0812">Transmembrane</keyword>